<evidence type="ECO:0000313" key="2">
    <source>
        <dbReference type="EMBL" id="KAF2187242.1"/>
    </source>
</evidence>
<dbReference type="AlphaFoldDB" id="A0A6A6E8W2"/>
<accession>A0A6A6E8W2</accession>
<name>A0A6A6E8W2_9PEZI</name>
<proteinExistence type="predicted"/>
<feature type="compositionally biased region" description="Basic and acidic residues" evidence="1">
    <location>
        <begin position="165"/>
        <end position="174"/>
    </location>
</feature>
<evidence type="ECO:0000256" key="1">
    <source>
        <dbReference type="SAM" id="MobiDB-lite"/>
    </source>
</evidence>
<reference evidence="2" key="1">
    <citation type="journal article" date="2020" name="Stud. Mycol.">
        <title>101 Dothideomycetes genomes: a test case for predicting lifestyles and emergence of pathogens.</title>
        <authorList>
            <person name="Haridas S."/>
            <person name="Albert R."/>
            <person name="Binder M."/>
            <person name="Bloem J."/>
            <person name="Labutti K."/>
            <person name="Salamov A."/>
            <person name="Andreopoulos B."/>
            <person name="Baker S."/>
            <person name="Barry K."/>
            <person name="Bills G."/>
            <person name="Bluhm B."/>
            <person name="Cannon C."/>
            <person name="Castanera R."/>
            <person name="Culley D."/>
            <person name="Daum C."/>
            <person name="Ezra D."/>
            <person name="Gonzalez J."/>
            <person name="Henrissat B."/>
            <person name="Kuo A."/>
            <person name="Liang C."/>
            <person name="Lipzen A."/>
            <person name="Lutzoni F."/>
            <person name="Magnuson J."/>
            <person name="Mondo S."/>
            <person name="Nolan M."/>
            <person name="Ohm R."/>
            <person name="Pangilinan J."/>
            <person name="Park H.-J."/>
            <person name="Ramirez L."/>
            <person name="Alfaro M."/>
            <person name="Sun H."/>
            <person name="Tritt A."/>
            <person name="Yoshinaga Y."/>
            <person name="Zwiers L.-H."/>
            <person name="Turgeon B."/>
            <person name="Goodwin S."/>
            <person name="Spatafora J."/>
            <person name="Crous P."/>
            <person name="Grigoriev I."/>
        </authorList>
    </citation>
    <scope>NUCLEOTIDE SEQUENCE</scope>
    <source>
        <strain evidence="2">CBS 207.26</strain>
    </source>
</reference>
<evidence type="ECO:0000313" key="3">
    <source>
        <dbReference type="Proteomes" id="UP000800200"/>
    </source>
</evidence>
<sequence length="283" mass="30743">MSRAMATCSDLTQTTLLTKPAWLNWLALTENNVEERSGIGSSALEGSLKAVTSRFCDHTRLVKGSRYEVRQTIRGGESGRESRTGGSVDLFPFAPVGVEGGGLIQRSSLPGEDQHRRGLDKVDGRLVWQACTPLPGAAAPMQKRINGLSRLAAVIHPQQTGMATKDVRAEKRCDGPSGSDRLSRTGKGEEIVVRCDERAICNQRPTTERLLQQRTLSYFASSRRAATQPIIIMSLSTSRPTVPTAVGIRLRPARPPPTRNGGTALSISTSFVNMNTSWIMVDE</sequence>
<keyword evidence="3" id="KW-1185">Reference proteome</keyword>
<gene>
    <name evidence="2" type="ORF">K469DRAFT_685775</name>
</gene>
<feature type="region of interest" description="Disordered" evidence="1">
    <location>
        <begin position="162"/>
        <end position="185"/>
    </location>
</feature>
<dbReference type="EMBL" id="ML994627">
    <property type="protein sequence ID" value="KAF2187242.1"/>
    <property type="molecule type" value="Genomic_DNA"/>
</dbReference>
<dbReference type="Proteomes" id="UP000800200">
    <property type="component" value="Unassembled WGS sequence"/>
</dbReference>
<organism evidence="2 3">
    <name type="scientific">Zopfia rhizophila CBS 207.26</name>
    <dbReference type="NCBI Taxonomy" id="1314779"/>
    <lineage>
        <taxon>Eukaryota</taxon>
        <taxon>Fungi</taxon>
        <taxon>Dikarya</taxon>
        <taxon>Ascomycota</taxon>
        <taxon>Pezizomycotina</taxon>
        <taxon>Dothideomycetes</taxon>
        <taxon>Dothideomycetes incertae sedis</taxon>
        <taxon>Zopfiaceae</taxon>
        <taxon>Zopfia</taxon>
    </lineage>
</organism>
<protein>
    <submittedName>
        <fullName evidence="2">Uncharacterized protein</fullName>
    </submittedName>
</protein>